<organism evidence="1 2">
    <name type="scientific">Nocardiopsis composta</name>
    <dbReference type="NCBI Taxonomy" id="157465"/>
    <lineage>
        <taxon>Bacteria</taxon>
        <taxon>Bacillati</taxon>
        <taxon>Actinomycetota</taxon>
        <taxon>Actinomycetes</taxon>
        <taxon>Streptosporangiales</taxon>
        <taxon>Nocardiopsidaceae</taxon>
        <taxon>Nocardiopsis</taxon>
    </lineage>
</organism>
<dbReference type="Proteomes" id="UP000572635">
    <property type="component" value="Unassembled WGS sequence"/>
</dbReference>
<comment type="caution">
    <text evidence="1">The sequence shown here is derived from an EMBL/GenBank/DDBJ whole genome shotgun (WGS) entry which is preliminary data.</text>
</comment>
<dbReference type="RefSeq" id="WP_184397892.1">
    <property type="nucleotide sequence ID" value="NZ_BAAAJD010000117.1"/>
</dbReference>
<sequence length="46" mass="5240">MIPARVAPPLRTHDSALRTRLGPRREHMTLLSAFEALAALGIWWIF</sequence>
<accession>A0A7W8QRQ1</accession>
<protein>
    <submittedName>
        <fullName evidence="1">Uncharacterized protein</fullName>
    </submittedName>
</protein>
<name>A0A7W8QRQ1_9ACTN</name>
<keyword evidence="2" id="KW-1185">Reference proteome</keyword>
<dbReference type="EMBL" id="JACHDB010000002">
    <property type="protein sequence ID" value="MBB5435226.1"/>
    <property type="molecule type" value="Genomic_DNA"/>
</dbReference>
<evidence type="ECO:0000313" key="2">
    <source>
        <dbReference type="Proteomes" id="UP000572635"/>
    </source>
</evidence>
<gene>
    <name evidence="1" type="ORF">HDA36_005374</name>
</gene>
<reference evidence="1 2" key="1">
    <citation type="submission" date="2020-08" db="EMBL/GenBank/DDBJ databases">
        <title>Sequencing the genomes of 1000 actinobacteria strains.</title>
        <authorList>
            <person name="Klenk H.-P."/>
        </authorList>
    </citation>
    <scope>NUCLEOTIDE SEQUENCE [LARGE SCALE GENOMIC DNA]</scope>
    <source>
        <strain evidence="1 2">DSM 44551</strain>
    </source>
</reference>
<proteinExistence type="predicted"/>
<dbReference type="AlphaFoldDB" id="A0A7W8QRQ1"/>
<evidence type="ECO:0000313" key="1">
    <source>
        <dbReference type="EMBL" id="MBB5435226.1"/>
    </source>
</evidence>